<evidence type="ECO:0000256" key="1">
    <source>
        <dbReference type="ARBA" id="ARBA00022801"/>
    </source>
</evidence>
<sequence length="652" mass="72764">MSRYLTFVLGLALFTLSFTSFAKPAKLSVEDFSKGNDFSRVTISPDGNYVAAIKKHEGKNSLIIVDTTKFAVTHAVAFPGNAQVGEYHWVNNERVILEKEYLKGWQDTPIYYGELFAVNVDGSRGAYVIGYHGEQQTGTRLKKQTPVQGTSYLLDPLLHDDKKVLVVTYPWTATNEPTTVVYEVDVYRGLRTLITRSPAPMGEFLTDHDGNVRIAVSSDDYLNATVHVRESEGGFWKELDLKGINYTDITLKAFDKSGESVYATASKDGEAESVIKINLKTKEVTKIFQDKHVSPSHIWVDEISKELFAIETVADYPNYAFVDSNSPKSQRLKDLLGALPGSQVQLVSSTEDDTKNIIFASSDINPGQYYLYDANTNKLRVLFSTRGWINQDDMAQTTPLRFKSRDGLTILAYLTVPNGKAEKNLPLVVMPHGGPIARDYWGYDPEVQMLANKGMAVLKVNFRGSEGFGMNFQEAGYRQWGQNIQHDIIDGVKLLINDGTVDKDNICIMGTSFGGYSALQSAIIEPDMFKCAIGLMGVYDLPLMYEEGDTQARSYGVNFLKTVIGTDEAELKAFSPAYNVDKLKAPVLIVHGGEDERAPIEQAESLEAALKKAKHPYEITILDDEGHGFYKEEHRTLYYKKVLAFLDDHLKL</sequence>
<dbReference type="InterPro" id="IPR029058">
    <property type="entry name" value="AB_hydrolase_fold"/>
</dbReference>
<protein>
    <submittedName>
        <fullName evidence="4">S9 family peptidase</fullName>
    </submittedName>
</protein>
<reference evidence="4 5" key="1">
    <citation type="submission" date="2022-02" db="EMBL/GenBank/DDBJ databases">
        <title>Genome analysis of Beneficial Microorganisms for Coral consortium from Pocillopora damicornis.</title>
        <authorList>
            <person name="Rosado P.M."/>
            <person name="Cardoso P.M."/>
            <person name="Rosado J.G."/>
            <person name="Schultz J."/>
            <person name="Rocha U."/>
            <person name="Costa T.K."/>
            <person name="Peixoto R.S."/>
        </authorList>
    </citation>
    <scope>NUCLEOTIDE SEQUENCE [LARGE SCALE GENOMIC DNA]</scope>
    <source>
        <strain evidence="4 5">BMC5</strain>
    </source>
</reference>
<dbReference type="SUPFAM" id="SSF53474">
    <property type="entry name" value="alpha/beta-Hydrolases"/>
    <property type="match status" value="1"/>
</dbReference>
<gene>
    <name evidence="4" type="ORF">MKZ47_18275</name>
</gene>
<keyword evidence="2" id="KW-0732">Signal</keyword>
<dbReference type="Proteomes" id="UP001156974">
    <property type="component" value="Unassembled WGS sequence"/>
</dbReference>
<keyword evidence="5" id="KW-1185">Reference proteome</keyword>
<organism evidence="4 5">
    <name type="scientific">Pseudoalteromonas shioyasakiensis</name>
    <dbReference type="NCBI Taxonomy" id="1190813"/>
    <lineage>
        <taxon>Bacteria</taxon>
        <taxon>Pseudomonadati</taxon>
        <taxon>Pseudomonadota</taxon>
        <taxon>Gammaproteobacteria</taxon>
        <taxon>Alteromonadales</taxon>
        <taxon>Pseudoalteromonadaceae</taxon>
        <taxon>Pseudoalteromonas</taxon>
    </lineage>
</organism>
<dbReference type="EMBL" id="JAKUMG010000015">
    <property type="protein sequence ID" value="MDI4671018.1"/>
    <property type="molecule type" value="Genomic_DNA"/>
</dbReference>
<evidence type="ECO:0000256" key="2">
    <source>
        <dbReference type="SAM" id="SignalP"/>
    </source>
</evidence>
<dbReference type="PRINTS" id="PR00862">
    <property type="entry name" value="PROLIGOPTASE"/>
</dbReference>
<evidence type="ECO:0000313" key="5">
    <source>
        <dbReference type="Proteomes" id="UP001156974"/>
    </source>
</evidence>
<feature type="domain" description="Peptidase S9 prolyl oligopeptidase catalytic" evidence="3">
    <location>
        <begin position="441"/>
        <end position="651"/>
    </location>
</feature>
<feature type="signal peptide" evidence="2">
    <location>
        <begin position="1"/>
        <end position="22"/>
    </location>
</feature>
<dbReference type="PANTHER" id="PTHR42776">
    <property type="entry name" value="SERINE PEPTIDASE S9 FAMILY MEMBER"/>
    <property type="match status" value="1"/>
</dbReference>
<dbReference type="RefSeq" id="WP_175083168.1">
    <property type="nucleotide sequence ID" value="NZ_JAKUMG010000015.1"/>
</dbReference>
<evidence type="ECO:0000313" key="4">
    <source>
        <dbReference type="EMBL" id="MDI4671018.1"/>
    </source>
</evidence>
<feature type="chain" id="PRO_5045526434" evidence="2">
    <location>
        <begin position="23"/>
        <end position="652"/>
    </location>
</feature>
<keyword evidence="1" id="KW-0378">Hydrolase</keyword>
<dbReference type="PANTHER" id="PTHR42776:SF27">
    <property type="entry name" value="DIPEPTIDYL PEPTIDASE FAMILY MEMBER 6"/>
    <property type="match status" value="1"/>
</dbReference>
<evidence type="ECO:0000259" key="3">
    <source>
        <dbReference type="Pfam" id="PF00326"/>
    </source>
</evidence>
<dbReference type="Pfam" id="PF00326">
    <property type="entry name" value="Peptidase_S9"/>
    <property type="match status" value="1"/>
</dbReference>
<comment type="caution">
    <text evidence="4">The sequence shown here is derived from an EMBL/GenBank/DDBJ whole genome shotgun (WGS) entry which is preliminary data.</text>
</comment>
<dbReference type="SUPFAM" id="SSF82171">
    <property type="entry name" value="DPP6 N-terminal domain-like"/>
    <property type="match status" value="1"/>
</dbReference>
<dbReference type="InterPro" id="IPR001375">
    <property type="entry name" value="Peptidase_S9_cat"/>
</dbReference>
<proteinExistence type="predicted"/>
<accession>A0ABT6U7I8</accession>
<name>A0ABT6U7I8_9GAMM</name>
<dbReference type="InterPro" id="IPR002470">
    <property type="entry name" value="Peptidase_S9A"/>
</dbReference>
<dbReference type="Gene3D" id="3.40.50.1820">
    <property type="entry name" value="alpha/beta hydrolase"/>
    <property type="match status" value="1"/>
</dbReference>